<dbReference type="RefSeq" id="WP_147785813.1">
    <property type="nucleotide sequence ID" value="NZ_SDIK01000096.1"/>
</dbReference>
<sequence>MNKTLLLPLSDNKMKKIYLLATMIICFIGLSSCEKAILNDFDKSDVKSHDTCMVSFNVNEEFINVSDMPMTRVDAAEGKFYAINIYEKKTGVKSYAKYAYGLFTDPSQMKIVLTKGNVYRFECLVVTNAEDAVYNEDGEFFAPFLHGSKDNLPTKAENKFIKSTSINLSNIQEGRTRISTTKTVLYPRMYKSYGVLENFDPSSSQKVALQTKRAVFGLHLIITPPSEGKLNITYLYNTLTLNPTDPIYDHSSIYSFNRIDLASIDGYHGEFKFLLTWEKEDGTNLQAEKVVDLKRNVNTKVKVNVKEPESSVVEIAEENEDMGEDTVTWTVED</sequence>
<protein>
    <recommendedName>
        <fullName evidence="3">DUF5119 domain-containing protein</fullName>
    </recommendedName>
</protein>
<accession>A0A5C8G983</accession>
<gene>
    <name evidence="1" type="ORF">ETF27_10620</name>
</gene>
<dbReference type="AlphaFoldDB" id="A0A5C8G983"/>
<dbReference type="OrthoDB" id="1064123at2"/>
<comment type="caution">
    <text evidence="1">The sequence shown here is derived from an EMBL/GenBank/DDBJ whole genome shotgun (WGS) entry which is preliminary data.</text>
</comment>
<organism evidence="1 2">
    <name type="scientific">Prevotella brunnea</name>
    <dbReference type="NCBI Taxonomy" id="2508867"/>
    <lineage>
        <taxon>Bacteria</taxon>
        <taxon>Pseudomonadati</taxon>
        <taxon>Bacteroidota</taxon>
        <taxon>Bacteroidia</taxon>
        <taxon>Bacteroidales</taxon>
        <taxon>Prevotellaceae</taxon>
        <taxon>Prevotella</taxon>
    </lineage>
</organism>
<evidence type="ECO:0000313" key="2">
    <source>
        <dbReference type="Proteomes" id="UP000321612"/>
    </source>
</evidence>
<dbReference type="EMBL" id="SDIK01000096">
    <property type="protein sequence ID" value="TXJ58357.1"/>
    <property type="molecule type" value="Genomic_DNA"/>
</dbReference>
<name>A0A5C8G983_9BACT</name>
<dbReference type="Proteomes" id="UP000321612">
    <property type="component" value="Unassembled WGS sequence"/>
</dbReference>
<reference evidence="2" key="1">
    <citation type="submission" date="2019-05" db="EMBL/GenBank/DDBJ databases">
        <title>Prevotella brunnea sp. nov., isolated from a wound of a patient.</title>
        <authorList>
            <person name="Buhl M."/>
        </authorList>
    </citation>
    <scope>NUCLEOTIDE SEQUENCE [LARGE SCALE GENOMIC DNA]</scope>
    <source>
        <strain evidence="2">A2672</strain>
    </source>
</reference>
<dbReference type="PROSITE" id="PS51257">
    <property type="entry name" value="PROKAR_LIPOPROTEIN"/>
    <property type="match status" value="1"/>
</dbReference>
<proteinExistence type="predicted"/>
<evidence type="ECO:0000313" key="1">
    <source>
        <dbReference type="EMBL" id="TXJ58357.1"/>
    </source>
</evidence>
<evidence type="ECO:0008006" key="3">
    <source>
        <dbReference type="Google" id="ProtNLM"/>
    </source>
</evidence>
<keyword evidence="2" id="KW-1185">Reference proteome</keyword>